<dbReference type="Gene3D" id="2.30.40.10">
    <property type="entry name" value="Urease, subunit C, domain 1"/>
    <property type="match status" value="1"/>
</dbReference>
<comment type="similarity">
    <text evidence="1">Belongs to the metallo-dependent hydrolases superfamily. Adenine deaminase family.</text>
</comment>
<organism evidence="7 8">
    <name type="scientific">Haloterrigena salina JCM 13891</name>
    <dbReference type="NCBI Taxonomy" id="1227488"/>
    <lineage>
        <taxon>Archaea</taxon>
        <taxon>Methanobacteriati</taxon>
        <taxon>Methanobacteriota</taxon>
        <taxon>Stenosarchaea group</taxon>
        <taxon>Halobacteria</taxon>
        <taxon>Halobacteriales</taxon>
        <taxon>Natrialbaceae</taxon>
        <taxon>Haloterrigena</taxon>
    </lineage>
</organism>
<dbReference type="PANTHER" id="PTHR11113:SF2">
    <property type="entry name" value="ADENINE DEAMINASE"/>
    <property type="match status" value="1"/>
</dbReference>
<dbReference type="GO" id="GO:0000034">
    <property type="term" value="F:adenine deaminase activity"/>
    <property type="evidence" value="ECO:0007669"/>
    <property type="project" value="UniProtKB-EC"/>
</dbReference>
<dbReference type="AlphaFoldDB" id="M0C6R2"/>
<comment type="catalytic activity">
    <reaction evidence="4">
        <text>adenine + H2O + H(+) = hypoxanthine + NH4(+)</text>
        <dbReference type="Rhea" id="RHEA:23688"/>
        <dbReference type="ChEBI" id="CHEBI:15377"/>
        <dbReference type="ChEBI" id="CHEBI:15378"/>
        <dbReference type="ChEBI" id="CHEBI:16708"/>
        <dbReference type="ChEBI" id="CHEBI:17368"/>
        <dbReference type="ChEBI" id="CHEBI:28938"/>
        <dbReference type="EC" id="3.5.4.2"/>
    </reaction>
</comment>
<protein>
    <recommendedName>
        <fullName evidence="2">adenine deaminase</fullName>
        <ecNumber evidence="2">3.5.4.2</ecNumber>
    </recommendedName>
</protein>
<dbReference type="Gene3D" id="3.20.20.140">
    <property type="entry name" value="Metal-dependent hydrolases"/>
    <property type="match status" value="1"/>
</dbReference>
<dbReference type="RefSeq" id="WP_008894782.1">
    <property type="nucleotide sequence ID" value="NZ_AOIS01000037.1"/>
</dbReference>
<evidence type="ECO:0000313" key="8">
    <source>
        <dbReference type="Proteomes" id="UP000011657"/>
    </source>
</evidence>
<keyword evidence="8" id="KW-1185">Reference proteome</keyword>
<proteinExistence type="inferred from homology"/>
<dbReference type="Pfam" id="PF01979">
    <property type="entry name" value="Amidohydro_1"/>
    <property type="match status" value="1"/>
</dbReference>
<feature type="domain" description="Adenine deaminase C-terminal" evidence="6">
    <location>
        <begin position="429"/>
        <end position="581"/>
    </location>
</feature>
<evidence type="ECO:0000259" key="6">
    <source>
        <dbReference type="Pfam" id="PF13382"/>
    </source>
</evidence>
<evidence type="ECO:0000256" key="3">
    <source>
        <dbReference type="ARBA" id="ARBA00022801"/>
    </source>
</evidence>
<feature type="domain" description="Amidohydrolase-related" evidence="5">
    <location>
        <begin position="69"/>
        <end position="350"/>
    </location>
</feature>
<dbReference type="PANTHER" id="PTHR11113">
    <property type="entry name" value="N-ACETYLGLUCOSAMINE-6-PHOSPHATE DEACETYLASE"/>
    <property type="match status" value="1"/>
</dbReference>
<evidence type="ECO:0000256" key="2">
    <source>
        <dbReference type="ARBA" id="ARBA00012782"/>
    </source>
</evidence>
<keyword evidence="3" id="KW-0378">Hydrolase</keyword>
<gene>
    <name evidence="7" type="ORF">C477_12452</name>
</gene>
<dbReference type="InterPro" id="IPR006680">
    <property type="entry name" value="Amidohydro-rel"/>
</dbReference>
<evidence type="ECO:0000256" key="1">
    <source>
        <dbReference type="ARBA" id="ARBA00006773"/>
    </source>
</evidence>
<evidence type="ECO:0000259" key="5">
    <source>
        <dbReference type="Pfam" id="PF01979"/>
    </source>
</evidence>
<sequence>MNELQPIALEREGATAELVVANGRVYVSNRREFLERDVAVVGDRIAALLTDAESVIGPDTTVVDASDRVVLPGLIDAHTHADIQVTPERAAPAMLAGGTTSIVTETSGLGLLFGSRGVELTLERTADLPVTAYLTLPPQWFVDTFEPERGDDAELEAFVDLLVRERVVGVGEIDWIHVVDRESPVERLYDRARDADATIVGHGAGCRGDSLRAFATVVDNDHEAIDADGIRERAEHGIHVVGRCGSNRDDIDALAAAAPDLDRGSVSLSTDGVWPADLVDGVGMADVVRRAIEADVPERDAIDAATRNPAAHFGLEGRGVVAPGAFADLLVVDGLESMAVQTVVADGEVVVADGTPNIEPRTDPYPDSVTDTVSVDCDADRFTAPLEAAPDGVVRAMEVGQGLVTTETTVEPAVHEAVADERGDGTAATDARLGPDPDADVLTATLIDRDPATDDRAFTGFLAGYGLETGAVATTAVWETPGLATVAADTADAVVAAERVAELGGGFAVARDGAIVADLPTPVGATAADAPVEEVAAGVEALEATLRESGVGVADPLLTVQTLIFVGVPTLKLTASGYADVLGRSRVGLEPTADPES</sequence>
<evidence type="ECO:0000256" key="4">
    <source>
        <dbReference type="ARBA" id="ARBA00047720"/>
    </source>
</evidence>
<evidence type="ECO:0000313" key="7">
    <source>
        <dbReference type="EMBL" id="ELZ18017.1"/>
    </source>
</evidence>
<dbReference type="eggNOG" id="arCOG00693">
    <property type="taxonomic scope" value="Archaea"/>
</dbReference>
<dbReference type="SUPFAM" id="SSF51556">
    <property type="entry name" value="Metallo-dependent hydrolases"/>
    <property type="match status" value="1"/>
</dbReference>
<dbReference type="OrthoDB" id="24954at2157"/>
<dbReference type="EC" id="3.5.4.2" evidence="2"/>
<dbReference type="STRING" id="1227488.C477_12452"/>
<accession>M0C6R2</accession>
<dbReference type="Pfam" id="PF13382">
    <property type="entry name" value="Adenine_deam_C"/>
    <property type="match status" value="1"/>
</dbReference>
<comment type="caution">
    <text evidence="7">The sequence shown here is derived from an EMBL/GenBank/DDBJ whole genome shotgun (WGS) entry which is preliminary data.</text>
</comment>
<dbReference type="InterPro" id="IPR032466">
    <property type="entry name" value="Metal_Hydrolase"/>
</dbReference>
<dbReference type="PATRIC" id="fig|1227488.3.peg.2479"/>
<dbReference type="EMBL" id="AOIS01000037">
    <property type="protein sequence ID" value="ELZ18017.1"/>
    <property type="molecule type" value="Genomic_DNA"/>
</dbReference>
<dbReference type="InterPro" id="IPR026912">
    <property type="entry name" value="Adenine_deam_C"/>
</dbReference>
<dbReference type="SUPFAM" id="SSF51338">
    <property type="entry name" value="Composite domain of metallo-dependent hydrolases"/>
    <property type="match status" value="1"/>
</dbReference>
<dbReference type="Proteomes" id="UP000011657">
    <property type="component" value="Unassembled WGS sequence"/>
</dbReference>
<dbReference type="InterPro" id="IPR011059">
    <property type="entry name" value="Metal-dep_hydrolase_composite"/>
</dbReference>
<name>M0C6R2_9EURY</name>
<reference evidence="7 8" key="1">
    <citation type="journal article" date="2014" name="PLoS Genet.">
        <title>Phylogenetically driven sequencing of extremely halophilic archaea reveals strategies for static and dynamic osmo-response.</title>
        <authorList>
            <person name="Becker E.A."/>
            <person name="Seitzer P.M."/>
            <person name="Tritt A."/>
            <person name="Larsen D."/>
            <person name="Krusor M."/>
            <person name="Yao A.I."/>
            <person name="Wu D."/>
            <person name="Madern D."/>
            <person name="Eisen J.A."/>
            <person name="Darling A.E."/>
            <person name="Facciotti M.T."/>
        </authorList>
    </citation>
    <scope>NUCLEOTIDE SEQUENCE [LARGE SCALE GENOMIC DNA]</scope>
    <source>
        <strain evidence="7 8">JCM 13891</strain>
    </source>
</reference>